<protein>
    <submittedName>
        <fullName evidence="2">GAF domain-containing protein</fullName>
    </submittedName>
</protein>
<dbReference type="InterPro" id="IPR029016">
    <property type="entry name" value="GAF-like_dom_sf"/>
</dbReference>
<keyword evidence="3" id="KW-1185">Reference proteome</keyword>
<evidence type="ECO:0000313" key="3">
    <source>
        <dbReference type="Proteomes" id="UP001231124"/>
    </source>
</evidence>
<dbReference type="EMBL" id="JAUSVP010000003">
    <property type="protein sequence ID" value="MDQ0446962.1"/>
    <property type="molecule type" value="Genomic_DNA"/>
</dbReference>
<proteinExistence type="predicted"/>
<evidence type="ECO:0000259" key="1">
    <source>
        <dbReference type="Pfam" id="PF13185"/>
    </source>
</evidence>
<evidence type="ECO:0000313" key="2">
    <source>
        <dbReference type="EMBL" id="MDQ0446962.1"/>
    </source>
</evidence>
<dbReference type="Gene3D" id="3.30.450.40">
    <property type="match status" value="1"/>
</dbReference>
<dbReference type="SUPFAM" id="SSF55781">
    <property type="entry name" value="GAF domain-like"/>
    <property type="match status" value="1"/>
</dbReference>
<comment type="caution">
    <text evidence="2">The sequence shown here is derived from an EMBL/GenBank/DDBJ whole genome shotgun (WGS) entry which is preliminary data.</text>
</comment>
<dbReference type="Proteomes" id="UP001231124">
    <property type="component" value="Unassembled WGS sequence"/>
</dbReference>
<dbReference type="Pfam" id="PF13185">
    <property type="entry name" value="GAF_2"/>
    <property type="match status" value="1"/>
</dbReference>
<reference evidence="2 3" key="1">
    <citation type="submission" date="2023-07" db="EMBL/GenBank/DDBJ databases">
        <title>Genomic Encyclopedia of Type Strains, Phase IV (KMG-IV): sequencing the most valuable type-strain genomes for metagenomic binning, comparative biology and taxonomic classification.</title>
        <authorList>
            <person name="Goeker M."/>
        </authorList>
    </citation>
    <scope>NUCLEOTIDE SEQUENCE [LARGE SCALE GENOMIC DNA]</scope>
    <source>
        <strain evidence="2 3">DSM 19013</strain>
    </source>
</reference>
<organism evidence="2 3">
    <name type="scientific">Methylobacterium aerolatum</name>
    <dbReference type="NCBI Taxonomy" id="418708"/>
    <lineage>
        <taxon>Bacteria</taxon>
        <taxon>Pseudomonadati</taxon>
        <taxon>Pseudomonadota</taxon>
        <taxon>Alphaproteobacteria</taxon>
        <taxon>Hyphomicrobiales</taxon>
        <taxon>Methylobacteriaceae</taxon>
        <taxon>Methylobacterium</taxon>
    </lineage>
</organism>
<feature type="domain" description="GAF" evidence="1">
    <location>
        <begin position="26"/>
        <end position="159"/>
    </location>
</feature>
<dbReference type="InterPro" id="IPR003018">
    <property type="entry name" value="GAF"/>
</dbReference>
<accession>A0ABU0HX89</accession>
<gene>
    <name evidence="2" type="ORF">QO012_001453</name>
</gene>
<dbReference type="RefSeq" id="WP_238207198.1">
    <property type="nucleotide sequence ID" value="NZ_BPQE01000032.1"/>
</dbReference>
<name>A0ABU0HX89_9HYPH</name>
<sequence length="187" mass="19912">MAGEATIGLESQTPLTRAAKRLASAQGMDEIVAVLRSEARQVAGSDGIAVILREGDLCHYVAEDAIEPLWKGRRFPLDQCVSGWAILHRASAVIPDLEADLRVPREAYTNTSMRSLAMAPIGLPEPLGALGAYWCAYMDLDDATIRRLEILAEVAGAAMRRILGTVDRDGEAAGQGRVTGPALTADA</sequence>